<dbReference type="InterPro" id="IPR001296">
    <property type="entry name" value="Glyco_trans_1"/>
</dbReference>
<dbReference type="InterPro" id="IPR050194">
    <property type="entry name" value="Glycosyltransferase_grp1"/>
</dbReference>
<dbReference type="CDD" id="cd03801">
    <property type="entry name" value="GT4_PimA-like"/>
    <property type="match status" value="1"/>
</dbReference>
<proteinExistence type="predicted"/>
<organism evidence="2">
    <name type="scientific">Methanosarcina mazei</name>
    <name type="common">Methanosarcina frisia</name>
    <dbReference type="NCBI Taxonomy" id="2209"/>
    <lineage>
        <taxon>Archaea</taxon>
        <taxon>Methanobacteriati</taxon>
        <taxon>Methanobacteriota</taxon>
        <taxon>Stenosarchaea group</taxon>
        <taxon>Methanomicrobia</taxon>
        <taxon>Methanosarcinales</taxon>
        <taxon>Methanosarcinaceae</taxon>
        <taxon>Methanosarcina</taxon>
    </lineage>
</organism>
<dbReference type="EMBL" id="JJPM01000047">
    <property type="protein sequence ID" value="KKG79371.1"/>
    <property type="molecule type" value="Genomic_DNA"/>
</dbReference>
<evidence type="ECO:0000259" key="1">
    <source>
        <dbReference type="Pfam" id="PF00534"/>
    </source>
</evidence>
<dbReference type="GO" id="GO:0016757">
    <property type="term" value="F:glycosyltransferase activity"/>
    <property type="evidence" value="ECO:0007669"/>
    <property type="project" value="InterPro"/>
</dbReference>
<dbReference type="PANTHER" id="PTHR45947">
    <property type="entry name" value="SULFOQUINOVOSYL TRANSFERASE SQD2"/>
    <property type="match status" value="1"/>
</dbReference>
<reference evidence="2" key="1">
    <citation type="journal article" date="2015" name="ISME J.">
        <title>Genomic and phenotypic differentiation among Methanosarcina mazei populations from Columbia River sediment.</title>
        <authorList>
            <person name="Youngblut N.D."/>
            <person name="Wirth J.S."/>
            <person name="Henriksen J.R."/>
            <person name="Smith M."/>
            <person name="Simon H."/>
            <person name="Metcalf W.W."/>
            <person name="Whitaker R.J."/>
        </authorList>
    </citation>
    <scope>NUCLEOTIDE SEQUENCE [LARGE SCALE GENOMIC DNA]</scope>
    <source>
        <strain evidence="2">3.H.A.1A.1</strain>
    </source>
</reference>
<evidence type="ECO:0000313" key="2">
    <source>
        <dbReference type="EMBL" id="KKG79371.1"/>
    </source>
</evidence>
<dbReference type="Gene3D" id="3.40.50.2000">
    <property type="entry name" value="Glycogen Phosphorylase B"/>
    <property type="match status" value="2"/>
</dbReference>
<comment type="caution">
    <text evidence="2">The sequence shown here is derived from an EMBL/GenBank/DDBJ whole genome shotgun (WGS) entry which is preliminary data.</text>
</comment>
<feature type="domain" description="Glycosyl transferase family 1" evidence="1">
    <location>
        <begin position="197"/>
        <end position="362"/>
    </location>
</feature>
<gene>
    <name evidence="2" type="ORF">DU43_15565</name>
</gene>
<dbReference type="AlphaFoldDB" id="A0A0F8HRP1"/>
<dbReference type="Pfam" id="PF00534">
    <property type="entry name" value="Glycos_transf_1"/>
    <property type="match status" value="1"/>
</dbReference>
<accession>A0A0F8HRP1</accession>
<protein>
    <recommendedName>
        <fullName evidence="1">Glycosyl transferase family 1 domain-containing protein</fullName>
    </recommendedName>
</protein>
<sequence length="385" mass="44331">MYKNFSVLRIVWEFPPIIGGSVTHILELTKQIDPYLQKQIIFAPYLEGCEIFDKSFPVPIIRQKVLKYCNFEVPIIRDMFYSLYVIKTVLHTIKKNNINIVHFHSPILASYFIPHIRAYDKNVKIVVMAHGWPGKKDRKFGVSYYFGNKLIPLFSPDRYLILSDGSQIYELQSILDKKDVHWDIVYHGIDTNFFKPDESFISSKSFNILFPHRPVPIKRPDIAINIFKIFLSKINDSNVSLIYLGANHSEELIKLARKEGIENNVQFLTELSGNELINCINNSSIVIGTSLNSNNGRAIQESMACEKPVVVFNNNGNMSNLIENMKNGILINSGNIDDFVDSLVLLYHNPELRSKIGTSARKTILENRSWERRIKKELSVYQETV</sequence>
<dbReference type="SUPFAM" id="SSF53756">
    <property type="entry name" value="UDP-Glycosyltransferase/glycogen phosphorylase"/>
    <property type="match status" value="1"/>
</dbReference>
<dbReference type="PATRIC" id="fig|2209.69.peg.3455"/>
<dbReference type="PANTHER" id="PTHR45947:SF3">
    <property type="entry name" value="SULFOQUINOVOSYL TRANSFERASE SQD2"/>
    <property type="match status" value="1"/>
</dbReference>
<name>A0A0F8HRP1_METMZ</name>